<accession>A0A482VK60</accession>
<evidence type="ECO:0000313" key="4">
    <source>
        <dbReference type="Proteomes" id="UP000292052"/>
    </source>
</evidence>
<name>A0A482VK60_ASBVE</name>
<dbReference type="Pfam" id="PF13279">
    <property type="entry name" value="4HBT_2"/>
    <property type="match status" value="1"/>
</dbReference>
<dbReference type="SUPFAM" id="SSF54637">
    <property type="entry name" value="Thioesterase/thiol ester dehydrase-isomerase"/>
    <property type="match status" value="1"/>
</dbReference>
<dbReference type="PANTHER" id="PTHR12475">
    <property type="match status" value="1"/>
</dbReference>
<dbReference type="EMBL" id="QDEB01089993">
    <property type="protein sequence ID" value="RZC33311.1"/>
    <property type="molecule type" value="Genomic_DNA"/>
</dbReference>
<dbReference type="AlphaFoldDB" id="A0A482VK60"/>
<comment type="caution">
    <text evidence="3">The sequence shown here is derived from an EMBL/GenBank/DDBJ whole genome shotgun (WGS) entry which is preliminary data.</text>
</comment>
<organism evidence="3 4">
    <name type="scientific">Asbolus verrucosus</name>
    <name type="common">Desert ironclad beetle</name>
    <dbReference type="NCBI Taxonomy" id="1661398"/>
    <lineage>
        <taxon>Eukaryota</taxon>
        <taxon>Metazoa</taxon>
        <taxon>Ecdysozoa</taxon>
        <taxon>Arthropoda</taxon>
        <taxon>Hexapoda</taxon>
        <taxon>Insecta</taxon>
        <taxon>Pterygota</taxon>
        <taxon>Neoptera</taxon>
        <taxon>Endopterygota</taxon>
        <taxon>Coleoptera</taxon>
        <taxon>Polyphaga</taxon>
        <taxon>Cucujiformia</taxon>
        <taxon>Tenebrionidae</taxon>
        <taxon>Pimeliinae</taxon>
        <taxon>Asbolus</taxon>
    </lineage>
</organism>
<protein>
    <recommendedName>
        <fullName evidence="2">Protein THEM6</fullName>
    </recommendedName>
</protein>
<reference evidence="3 4" key="1">
    <citation type="submission" date="2017-03" db="EMBL/GenBank/DDBJ databases">
        <title>Genome of the blue death feigning beetle - Asbolus verrucosus.</title>
        <authorList>
            <person name="Rider S.D."/>
        </authorList>
    </citation>
    <scope>NUCLEOTIDE SEQUENCE [LARGE SCALE GENOMIC DNA]</scope>
    <source>
        <strain evidence="3">Butters</strain>
        <tissue evidence="3">Head and leg muscle</tissue>
    </source>
</reference>
<dbReference type="InterPro" id="IPR029069">
    <property type="entry name" value="HotDog_dom_sf"/>
</dbReference>
<dbReference type="InterPro" id="IPR051490">
    <property type="entry name" value="THEM6_lcsJ_thioesterase"/>
</dbReference>
<sequence>MNNARYVREMDFARMHFYKRTGLYEMLFNKDGTSLQAAAHIRYRRPIVVLTPYKVTTRIMYWDKRNIYFEQQFITLSDGFVAAVAVCKQTILGMNVIEIMNKLLGNKNETDHPTPPPELEDFIHLNEKSSARLRKQNHVT</sequence>
<evidence type="ECO:0000313" key="3">
    <source>
        <dbReference type="EMBL" id="RZC33311.1"/>
    </source>
</evidence>
<proteinExistence type="inferred from homology"/>
<feature type="non-terminal residue" evidence="3">
    <location>
        <position position="140"/>
    </location>
</feature>
<comment type="similarity">
    <text evidence="1">Belongs to the THEM6 family.</text>
</comment>
<dbReference type="PANTHER" id="PTHR12475:SF4">
    <property type="entry name" value="PROTEIN THEM6"/>
    <property type="match status" value="1"/>
</dbReference>
<evidence type="ECO:0000256" key="1">
    <source>
        <dbReference type="ARBA" id="ARBA00038228"/>
    </source>
</evidence>
<dbReference type="Proteomes" id="UP000292052">
    <property type="component" value="Unassembled WGS sequence"/>
</dbReference>
<keyword evidence="4" id="KW-1185">Reference proteome</keyword>
<dbReference type="CDD" id="cd00586">
    <property type="entry name" value="4HBT"/>
    <property type="match status" value="1"/>
</dbReference>
<dbReference type="Gene3D" id="3.10.129.10">
    <property type="entry name" value="Hotdog Thioesterase"/>
    <property type="match status" value="1"/>
</dbReference>
<dbReference type="OrthoDB" id="265761at2759"/>
<gene>
    <name evidence="3" type="ORF">BDFB_013621</name>
</gene>
<evidence type="ECO:0000256" key="2">
    <source>
        <dbReference type="ARBA" id="ARBA00041112"/>
    </source>
</evidence>